<dbReference type="SMART" id="SM00717">
    <property type="entry name" value="SANT"/>
    <property type="match status" value="1"/>
</dbReference>
<dbReference type="PROSITE" id="PS50090">
    <property type="entry name" value="MYB_LIKE"/>
    <property type="match status" value="1"/>
</dbReference>
<organism evidence="5 6">
    <name type="scientific">Paramicrosporidium saccamoebae</name>
    <dbReference type="NCBI Taxonomy" id="1246581"/>
    <lineage>
        <taxon>Eukaryota</taxon>
        <taxon>Fungi</taxon>
        <taxon>Fungi incertae sedis</taxon>
        <taxon>Cryptomycota</taxon>
        <taxon>Cryptomycota incertae sedis</taxon>
        <taxon>Paramicrosporidium</taxon>
    </lineage>
</organism>
<dbReference type="InterPro" id="IPR030564">
    <property type="entry name" value="Myotubularin"/>
</dbReference>
<accession>A0A2H9TN78</accession>
<feature type="binding site" evidence="2">
    <location>
        <begin position="605"/>
        <end position="606"/>
    </location>
    <ligand>
        <name>substrate</name>
    </ligand>
</feature>
<dbReference type="InterPro" id="IPR001005">
    <property type="entry name" value="SANT/Myb"/>
</dbReference>
<evidence type="ECO:0000259" key="3">
    <source>
        <dbReference type="PROSITE" id="PS50090"/>
    </source>
</evidence>
<dbReference type="STRING" id="1246581.A0A2H9TN78"/>
<feature type="active site" description="Phosphocysteine intermediate" evidence="1">
    <location>
        <position position="663"/>
    </location>
</feature>
<dbReference type="OrthoDB" id="271628at2759"/>
<dbReference type="Pfam" id="PF06602">
    <property type="entry name" value="Myotub-related"/>
    <property type="match status" value="1"/>
</dbReference>
<evidence type="ECO:0000256" key="1">
    <source>
        <dbReference type="PIRSR" id="PIRSR630564-1"/>
    </source>
</evidence>
<evidence type="ECO:0000313" key="5">
    <source>
        <dbReference type="EMBL" id="PJF19172.1"/>
    </source>
</evidence>
<evidence type="ECO:0000256" key="2">
    <source>
        <dbReference type="PIRSR" id="PIRSR630564-2"/>
    </source>
</evidence>
<feature type="domain" description="Myb-like" evidence="3">
    <location>
        <begin position="283"/>
        <end position="354"/>
    </location>
</feature>
<reference evidence="5 6" key="1">
    <citation type="submission" date="2016-10" db="EMBL/GenBank/DDBJ databases">
        <title>The genome of Paramicrosporidium saccamoebae is the missing link in understanding Cryptomycota and Microsporidia evolution.</title>
        <authorList>
            <person name="Quandt C.A."/>
            <person name="Beaudet D."/>
            <person name="Corsaro D."/>
            <person name="Michel R."/>
            <person name="Corradi N."/>
            <person name="James T."/>
        </authorList>
    </citation>
    <scope>NUCLEOTIDE SEQUENCE [LARGE SCALE GENOMIC DNA]</scope>
    <source>
        <strain evidence="5 6">KSL3</strain>
    </source>
</reference>
<name>A0A2H9TN78_9FUNG</name>
<dbReference type="InterPro" id="IPR010569">
    <property type="entry name" value="Myotubularin-like_Pase_dom"/>
</dbReference>
<dbReference type="SUPFAM" id="SSF52799">
    <property type="entry name" value="(Phosphotyrosine protein) phosphatases II"/>
    <property type="match status" value="1"/>
</dbReference>
<evidence type="ECO:0000313" key="6">
    <source>
        <dbReference type="Proteomes" id="UP000240830"/>
    </source>
</evidence>
<dbReference type="PROSITE" id="PS00383">
    <property type="entry name" value="TYR_PHOSPHATASE_1"/>
    <property type="match status" value="1"/>
</dbReference>
<dbReference type="Proteomes" id="UP000240830">
    <property type="component" value="Unassembled WGS sequence"/>
</dbReference>
<dbReference type="Gene3D" id="1.10.10.60">
    <property type="entry name" value="Homeodomain-like"/>
    <property type="match status" value="1"/>
</dbReference>
<sequence>MLRFLRTARRFGTVAEGNPIDMGYVMSLIERPVERPKTGFRMTPERWPDISVSASVFKLNLDEYRMEKVAERSTPQPDASQMQNVHEEDEFWPLLSDNGTASLDEVIDNNLSPNKTQDAETSLRKIEGMLKTIGRGRWNVGDRRNKSNERFISHLEEISFGDLKNKSLYSVLSKAFDVETVIPDVAVEESTPTVPEQLPIIPDTPLVLSGIDLHLVEFAQLQRLARLYGIEDQSSRNQLERKLCKWFGKLIADGSPFKRIQYLSDETLRHFTPKKAQGPPTTWTEEEDLQLVRLTEKIRDARLHIVNQVDSYLQENHCSQSAPEVDESDNLWEVVAQNFVATPKACRKRWMLLLRMREIYNKPATLDWPMSVQVVLNGQTLHVAPAEFSLKVEDNLVVQPALIFTLRRTMTDNESFVFTMASHCFTALSLSYRERQVHEQVTQFMEQVAKVQRQKLKSPKKKTPMSMEEEDYERMGVIHSDSKWRISRICPTYPRLLVMPKSVSDSVLRHAARFRSRGRLPILSYLYSSAALLRSSQALVGLQRNRSIQDEHLLAAITELAPHKELLIVDARPTKSAMANAVTGAGFMPLEHYGECRRVYLGIENIHAVREAYLAVFEGLLEGLPLRTAKLDGGWTKFYERIMEGVKIIVEHLKLGLAVLVHCSDGWDRTAQQVSLAQICLDPATRTIDGFIALIQREWISAGHQFAARLGHTLPLNALRPPTAARSISRVFSNFTRTGSEETIKQPQDEYCPVFPQFLDCVLQFIRVYPTAFNFDHRLVELIWKEAYALQTDTFRFNCEQERMTVETPMCFWSFLKERRDELANSGYQPTGELSINKDVMFYL</sequence>
<comment type="caution">
    <text evidence="5">The sequence shown here is derived from an EMBL/GenBank/DDBJ whole genome shotgun (WGS) entry which is preliminary data.</text>
</comment>
<dbReference type="GO" id="GO:0005737">
    <property type="term" value="C:cytoplasm"/>
    <property type="evidence" value="ECO:0007669"/>
    <property type="project" value="TreeGrafter"/>
</dbReference>
<feature type="domain" description="Myotubularin phosphatase" evidence="4">
    <location>
        <begin position="462"/>
        <end position="844"/>
    </location>
</feature>
<proteinExistence type="predicted"/>
<feature type="binding site" evidence="2">
    <location>
        <begin position="663"/>
        <end position="669"/>
    </location>
    <ligand>
        <name>substrate</name>
    </ligand>
</feature>
<evidence type="ECO:0000259" key="4">
    <source>
        <dbReference type="PROSITE" id="PS51339"/>
    </source>
</evidence>
<dbReference type="PROSITE" id="PS51339">
    <property type="entry name" value="PPASE_MYOTUBULARIN"/>
    <property type="match status" value="1"/>
</dbReference>
<dbReference type="AlphaFoldDB" id="A0A2H9TN78"/>
<keyword evidence="6" id="KW-1185">Reference proteome</keyword>
<dbReference type="InterPro" id="IPR016130">
    <property type="entry name" value="Tyr_Pase_AS"/>
</dbReference>
<gene>
    <name evidence="5" type="ORF">PSACC_01014</name>
</gene>
<dbReference type="PANTHER" id="PTHR10807">
    <property type="entry name" value="MYOTUBULARIN-RELATED"/>
    <property type="match status" value="1"/>
</dbReference>
<dbReference type="InterPro" id="IPR029021">
    <property type="entry name" value="Prot-tyrosine_phosphatase-like"/>
</dbReference>
<dbReference type="EMBL" id="MTSL01000075">
    <property type="protein sequence ID" value="PJF19172.1"/>
    <property type="molecule type" value="Genomic_DNA"/>
</dbReference>
<protein>
    <submittedName>
        <fullName evidence="5">Uncharacterized protein</fullName>
    </submittedName>
</protein>